<dbReference type="KEGG" id="hha:Hhal_2307"/>
<dbReference type="OrthoDB" id="9811314at2"/>
<dbReference type="Gene3D" id="3.30.830.10">
    <property type="entry name" value="Metalloenzyme, LuxS/M16 peptidase-like"/>
    <property type="match status" value="2"/>
</dbReference>
<keyword evidence="2" id="KW-0732">Signal</keyword>
<name>A1WZF8_HALHL</name>
<dbReference type="PANTHER" id="PTHR11851:SF224">
    <property type="entry name" value="PROCESSING PROTEASE"/>
    <property type="match status" value="1"/>
</dbReference>
<feature type="domain" description="Peptidase M16 N-terminal" evidence="3">
    <location>
        <begin position="49"/>
        <end position="184"/>
    </location>
</feature>
<feature type="domain" description="Peptidase M16 C-terminal" evidence="4">
    <location>
        <begin position="196"/>
        <end position="371"/>
    </location>
</feature>
<dbReference type="InterPro" id="IPR011765">
    <property type="entry name" value="Pept_M16_N"/>
</dbReference>
<accession>A1WZF8</accession>
<dbReference type="AlphaFoldDB" id="A1WZF8"/>
<dbReference type="STRING" id="349124.Hhal_2307"/>
<evidence type="ECO:0000313" key="5">
    <source>
        <dbReference type="EMBL" id="ABM63070.1"/>
    </source>
</evidence>
<keyword evidence="1" id="KW-0175">Coiled coil</keyword>
<dbReference type="InterPro" id="IPR007863">
    <property type="entry name" value="Peptidase_M16_C"/>
</dbReference>
<protein>
    <submittedName>
        <fullName evidence="5">Peptidase M16 domain protein</fullName>
    </submittedName>
</protein>
<dbReference type="Pfam" id="PF05193">
    <property type="entry name" value="Peptidase_M16_C"/>
    <property type="match status" value="1"/>
</dbReference>
<feature type="coiled-coil region" evidence="1">
    <location>
        <begin position="332"/>
        <end position="359"/>
    </location>
</feature>
<dbReference type="HOGENOM" id="CLU_009902_6_0_6"/>
<evidence type="ECO:0000259" key="3">
    <source>
        <dbReference type="Pfam" id="PF00675"/>
    </source>
</evidence>
<feature type="chain" id="PRO_5002640930" evidence="2">
    <location>
        <begin position="25"/>
        <end position="451"/>
    </location>
</feature>
<dbReference type="EMBL" id="CP000544">
    <property type="protein sequence ID" value="ABM63070.1"/>
    <property type="molecule type" value="Genomic_DNA"/>
</dbReference>
<dbReference type="Pfam" id="PF00675">
    <property type="entry name" value="Peptidase_M16"/>
    <property type="match status" value="1"/>
</dbReference>
<reference evidence="6" key="1">
    <citation type="submission" date="2006-12" db="EMBL/GenBank/DDBJ databases">
        <title>Complete sequence of Halorhodospira halophila SL1.</title>
        <authorList>
            <consortium name="US DOE Joint Genome Institute"/>
            <person name="Copeland A."/>
            <person name="Lucas S."/>
            <person name="Lapidus A."/>
            <person name="Barry K."/>
            <person name="Detter J.C."/>
            <person name="Glavina del Rio T."/>
            <person name="Hammon N."/>
            <person name="Israni S."/>
            <person name="Dalin E."/>
            <person name="Tice H."/>
            <person name="Pitluck S."/>
            <person name="Saunders E."/>
            <person name="Brettin T."/>
            <person name="Bruce D."/>
            <person name="Han C."/>
            <person name="Tapia R."/>
            <person name="Schmutz J."/>
            <person name="Larimer F."/>
            <person name="Land M."/>
            <person name="Hauser L."/>
            <person name="Kyrpides N."/>
            <person name="Mikhailova N."/>
            <person name="Hoff W."/>
            <person name="Richardson P."/>
        </authorList>
    </citation>
    <scope>NUCLEOTIDE SEQUENCE [LARGE SCALE GENOMIC DNA]</scope>
    <source>
        <strain evidence="6">DSM 244 / SL1</strain>
    </source>
</reference>
<dbReference type="SUPFAM" id="SSF63411">
    <property type="entry name" value="LuxS/MPP-like metallohydrolase"/>
    <property type="match status" value="2"/>
</dbReference>
<evidence type="ECO:0000313" key="6">
    <source>
        <dbReference type="Proteomes" id="UP000000647"/>
    </source>
</evidence>
<dbReference type="PANTHER" id="PTHR11851">
    <property type="entry name" value="METALLOPROTEASE"/>
    <property type="match status" value="1"/>
</dbReference>
<evidence type="ECO:0000256" key="1">
    <source>
        <dbReference type="SAM" id="Coils"/>
    </source>
</evidence>
<dbReference type="eggNOG" id="COG0612">
    <property type="taxonomic scope" value="Bacteria"/>
</dbReference>
<proteinExistence type="predicted"/>
<sequence length="451" mass="48469">MGVLHRFGAAAVATVMLLAGTAQADPFGPEVQRWEGREGAAVYFIQAREVPMVDIQVIFDAGSARDRGTPGLALLTSRSLDQGAGELDAGALARRLEDVGARLSTSAGRQQAQVHLRSLSDATALDASVDLLEKVLAVPAFDEEAVQRELRHMQQNLRAERQSASNIALRALYAAMYDDHPYAPPPSGTEEGLAALDASRVAAFFHEHYVAANASIAIVGDLGREQAEALADRLLGALEGGEPAPALPEPPAEPAQEEIRIRFPGSQTALMMGLPAIARGEEELEYPLRVANHVLGGGGLVSRLYQSMREERGLSYASSSSLNIMPVGGPWLIRSTVEAERSEEALEVLRAEVERLARDGLEDEEIDATVRHLTGSFPLSVANNSALVGQLSVMAANRLPTDHLARYIPRMEAVDAAAIRRALDERLDPTRMVTVLVGPDLENADMEMDPE</sequence>
<dbReference type="InterPro" id="IPR050361">
    <property type="entry name" value="MPP/UQCRC_Complex"/>
</dbReference>
<feature type="signal peptide" evidence="2">
    <location>
        <begin position="1"/>
        <end position="24"/>
    </location>
</feature>
<keyword evidence="6" id="KW-1185">Reference proteome</keyword>
<gene>
    <name evidence="5" type="ordered locus">Hhal_2307</name>
</gene>
<evidence type="ECO:0000256" key="2">
    <source>
        <dbReference type="SAM" id="SignalP"/>
    </source>
</evidence>
<dbReference type="InterPro" id="IPR011249">
    <property type="entry name" value="Metalloenz_LuxS/M16"/>
</dbReference>
<evidence type="ECO:0000259" key="4">
    <source>
        <dbReference type="Pfam" id="PF05193"/>
    </source>
</evidence>
<dbReference type="Proteomes" id="UP000000647">
    <property type="component" value="Chromosome"/>
</dbReference>
<dbReference type="GO" id="GO:0046872">
    <property type="term" value="F:metal ion binding"/>
    <property type="evidence" value="ECO:0007669"/>
    <property type="project" value="InterPro"/>
</dbReference>
<organism evidence="5 6">
    <name type="scientific">Halorhodospira halophila (strain DSM 244 / SL1)</name>
    <name type="common">Ectothiorhodospira halophila (strain DSM 244 / SL1)</name>
    <dbReference type="NCBI Taxonomy" id="349124"/>
    <lineage>
        <taxon>Bacteria</taxon>
        <taxon>Pseudomonadati</taxon>
        <taxon>Pseudomonadota</taxon>
        <taxon>Gammaproteobacteria</taxon>
        <taxon>Chromatiales</taxon>
        <taxon>Ectothiorhodospiraceae</taxon>
        <taxon>Halorhodospira</taxon>
    </lineage>
</organism>
<reference evidence="5 6" key="2">
    <citation type="journal article" date="2013" name="Stand. Genomic Sci.">
        <title>Complete genome sequence of Halorhodospira halophila SL1.</title>
        <authorList>
            <person name="Challacombe J.F."/>
            <person name="Majid S."/>
            <person name="Deole R."/>
            <person name="Brettin T.S."/>
            <person name="Bruce D."/>
            <person name="Delano S.F."/>
            <person name="Detter J.C."/>
            <person name="Gleasner C.D."/>
            <person name="Han C.S."/>
            <person name="Misra M."/>
            <person name="Reitenga K.G."/>
            <person name="Mikhailova N."/>
            <person name="Woyke T."/>
            <person name="Pitluck S."/>
            <person name="Nolan M."/>
            <person name="Land M.L."/>
            <person name="Saunders E."/>
            <person name="Tapia R."/>
            <person name="Lapidus A."/>
            <person name="Ivanova N."/>
            <person name="Hoff W.D."/>
        </authorList>
    </citation>
    <scope>NUCLEOTIDE SEQUENCE [LARGE SCALE GENOMIC DNA]</scope>
    <source>
        <strain evidence="6">DSM 244 / SL1</strain>
    </source>
</reference>
<dbReference type="RefSeq" id="WP_011815092.1">
    <property type="nucleotide sequence ID" value="NC_008789.1"/>
</dbReference>